<reference evidence="1" key="1">
    <citation type="journal article" date="2018" name="Data Brief">
        <title>Genome sequence data from 17 accessions of Ensete ventricosum, a staple food crop for millions in Ethiopia.</title>
        <authorList>
            <person name="Yemataw Z."/>
            <person name="Muzemil S."/>
            <person name="Ambachew D."/>
            <person name="Tripathi L."/>
            <person name="Tesfaye K."/>
            <person name="Chala A."/>
            <person name="Farbos A."/>
            <person name="O'Neill P."/>
            <person name="Moore K."/>
            <person name="Grant M."/>
            <person name="Studholme D.J."/>
        </authorList>
    </citation>
    <scope>NUCLEOTIDE SEQUENCE [LARGE SCALE GENOMIC DNA]</scope>
    <source>
        <tissue evidence="1">Leaf</tissue>
    </source>
</reference>
<organism evidence="1">
    <name type="scientific">Ensete ventricosum</name>
    <name type="common">Abyssinian banana</name>
    <name type="synonym">Musa ensete</name>
    <dbReference type="NCBI Taxonomy" id="4639"/>
    <lineage>
        <taxon>Eukaryota</taxon>
        <taxon>Viridiplantae</taxon>
        <taxon>Streptophyta</taxon>
        <taxon>Embryophyta</taxon>
        <taxon>Tracheophyta</taxon>
        <taxon>Spermatophyta</taxon>
        <taxon>Magnoliopsida</taxon>
        <taxon>Liliopsida</taxon>
        <taxon>Zingiberales</taxon>
        <taxon>Musaceae</taxon>
        <taxon>Ensete</taxon>
    </lineage>
</organism>
<dbReference type="AlphaFoldDB" id="A0A445MHC7"/>
<dbReference type="EMBL" id="KV875981">
    <property type="protein sequence ID" value="RZR73667.1"/>
    <property type="molecule type" value="Genomic_DNA"/>
</dbReference>
<name>A0A445MHC7_ENSVE</name>
<protein>
    <submittedName>
        <fullName evidence="1">Uncharacterized protein</fullName>
    </submittedName>
</protein>
<gene>
    <name evidence="1" type="ORF">BHM03_00026800</name>
</gene>
<proteinExistence type="predicted"/>
<sequence>MACSCSGAAAWALPRSRCSLPLDLLSSPRAPNFPGRWNAVPLSSRFFFFSSYPVISSNTSSALFCGGAQAARDPPSAAPSLREICRGKVPEQILQRLPVRGSSAIGRYHQKSTVGGRLREKSIVGDRLRVVGGRLREKKGRRRRTYFSRAIAALARWHFFSRVRRQNVFPHGEKDRGDVTHFF</sequence>
<evidence type="ECO:0000313" key="1">
    <source>
        <dbReference type="EMBL" id="RZR73667.1"/>
    </source>
</evidence>
<accession>A0A445MHC7</accession>
<dbReference type="Proteomes" id="UP000290560">
    <property type="component" value="Unassembled WGS sequence"/>
</dbReference>